<evidence type="ECO:0000259" key="3">
    <source>
        <dbReference type="Pfam" id="PF07969"/>
    </source>
</evidence>
<proteinExistence type="predicted"/>
<dbReference type="EMBL" id="FOQH01000009">
    <property type="protein sequence ID" value="SFI76588.1"/>
    <property type="molecule type" value="Genomic_DNA"/>
</dbReference>
<dbReference type="GO" id="GO:0016814">
    <property type="term" value="F:hydrolase activity, acting on carbon-nitrogen (but not peptide) bonds, in cyclic amidines"/>
    <property type="evidence" value="ECO:0007669"/>
    <property type="project" value="UniProtKB-ARBA"/>
</dbReference>
<dbReference type="Gene3D" id="3.20.20.140">
    <property type="entry name" value="Metal-dependent hydrolases"/>
    <property type="match status" value="1"/>
</dbReference>
<dbReference type="InterPro" id="IPR032466">
    <property type="entry name" value="Metal_Hydrolase"/>
</dbReference>
<accession>A0A1I3KW83</accession>
<dbReference type="CDD" id="cd01293">
    <property type="entry name" value="Bact_CD"/>
    <property type="match status" value="1"/>
</dbReference>
<dbReference type="InterPro" id="IPR052349">
    <property type="entry name" value="Metallo-hydrolase_Enzymes"/>
</dbReference>
<dbReference type="SUPFAM" id="SSF51556">
    <property type="entry name" value="Metallo-dependent hydrolases"/>
    <property type="match status" value="1"/>
</dbReference>
<dbReference type="GO" id="GO:0046872">
    <property type="term" value="F:metal ion binding"/>
    <property type="evidence" value="ECO:0007669"/>
    <property type="project" value="UniProtKB-KW"/>
</dbReference>
<evidence type="ECO:0000256" key="2">
    <source>
        <dbReference type="ARBA" id="ARBA00022801"/>
    </source>
</evidence>
<sequence length="404" mass="42637">MTDLIFENALLPDGTRAAFAVTGGRIEAILPPGAPRPEAGGTVDFAGALVAPGFVEGHIHLDTSFWGDAWFPYKPCTDGFDVHERVAFQHENLAQAAPLAPRARSQLELCLAHGSTRMRSHLMIDLTVGLSHVETLLSVREEYAGLIDLQLCAFPQNGILHSPGVAGMMDAALEMGCEVVGGLDPATFDRDVEGHLDAVFDLAERRGAPVDIHLHDTGTLGVFEIERICERTVALGMQGRVGVSHAYGLGDVDPTAQRKAAERIAAAGVAIMTTAPGARNFPPVALLREAGATVWSGCDNIRDSWSPYGDGDMLGRARMIGYRSGFNTDAQLAMAFDVVTEAGAKALGLADYGFRPGAAADFVTIPAAHVPEAVAGAPGGREVWKNGRRIAAGGRLLAEVSRIG</sequence>
<dbReference type="PANTHER" id="PTHR32027">
    <property type="entry name" value="CYTOSINE DEAMINASE"/>
    <property type="match status" value="1"/>
</dbReference>
<reference evidence="4 5" key="1">
    <citation type="submission" date="2016-10" db="EMBL/GenBank/DDBJ databases">
        <authorList>
            <person name="de Groot N.N."/>
        </authorList>
    </citation>
    <scope>NUCLEOTIDE SEQUENCE [LARGE SCALE GENOMIC DNA]</scope>
    <source>
        <strain evidence="4 5">CGMCC 1.11030</strain>
    </source>
</reference>
<evidence type="ECO:0000313" key="4">
    <source>
        <dbReference type="EMBL" id="SFI76588.1"/>
    </source>
</evidence>
<dbReference type="PANTHER" id="PTHR32027:SF9">
    <property type="entry name" value="BLL3847 PROTEIN"/>
    <property type="match status" value="1"/>
</dbReference>
<organism evidence="4 5">
    <name type="scientific">Albimonas pacifica</name>
    <dbReference type="NCBI Taxonomy" id="1114924"/>
    <lineage>
        <taxon>Bacteria</taxon>
        <taxon>Pseudomonadati</taxon>
        <taxon>Pseudomonadota</taxon>
        <taxon>Alphaproteobacteria</taxon>
        <taxon>Rhodobacterales</taxon>
        <taxon>Paracoccaceae</taxon>
        <taxon>Albimonas</taxon>
    </lineage>
</organism>
<evidence type="ECO:0000313" key="5">
    <source>
        <dbReference type="Proteomes" id="UP000199377"/>
    </source>
</evidence>
<dbReference type="GO" id="GO:0019239">
    <property type="term" value="F:deaminase activity"/>
    <property type="evidence" value="ECO:0007669"/>
    <property type="project" value="UniProtKB-ARBA"/>
</dbReference>
<keyword evidence="1" id="KW-0479">Metal-binding</keyword>
<dbReference type="Pfam" id="PF07969">
    <property type="entry name" value="Amidohydro_3"/>
    <property type="match status" value="1"/>
</dbReference>
<keyword evidence="5" id="KW-1185">Reference proteome</keyword>
<dbReference type="AlphaFoldDB" id="A0A1I3KW83"/>
<dbReference type="SUPFAM" id="SSF51338">
    <property type="entry name" value="Composite domain of metallo-dependent hydrolases"/>
    <property type="match status" value="1"/>
</dbReference>
<dbReference type="InterPro" id="IPR013108">
    <property type="entry name" value="Amidohydro_3"/>
</dbReference>
<dbReference type="OrthoDB" id="9815027at2"/>
<dbReference type="NCBIfam" id="NF004636">
    <property type="entry name" value="PRK05985.1"/>
    <property type="match status" value="1"/>
</dbReference>
<dbReference type="InterPro" id="IPR011059">
    <property type="entry name" value="Metal-dep_hydrolase_composite"/>
</dbReference>
<dbReference type="RefSeq" id="WP_092862481.1">
    <property type="nucleotide sequence ID" value="NZ_FOQH01000009.1"/>
</dbReference>
<dbReference type="STRING" id="1114924.SAMN05216258_109106"/>
<gene>
    <name evidence="4" type="ORF">SAMN05216258_109106</name>
</gene>
<keyword evidence="2" id="KW-0378">Hydrolase</keyword>
<dbReference type="Proteomes" id="UP000199377">
    <property type="component" value="Unassembled WGS sequence"/>
</dbReference>
<protein>
    <submittedName>
        <fullName evidence="4">Cytosine deaminase</fullName>
    </submittedName>
</protein>
<evidence type="ECO:0000256" key="1">
    <source>
        <dbReference type="ARBA" id="ARBA00022723"/>
    </source>
</evidence>
<name>A0A1I3KW83_9RHOB</name>
<dbReference type="Gene3D" id="2.30.40.10">
    <property type="entry name" value="Urease, subunit C, domain 1"/>
    <property type="match status" value="1"/>
</dbReference>
<dbReference type="FunFam" id="3.20.20.140:FF:000019">
    <property type="entry name" value="Cytosine deaminase"/>
    <property type="match status" value="1"/>
</dbReference>
<feature type="domain" description="Amidohydrolase 3" evidence="3">
    <location>
        <begin position="42"/>
        <end position="390"/>
    </location>
</feature>